<keyword evidence="2" id="KW-1185">Reference proteome</keyword>
<name>A0AAV0ZJV0_VICFA</name>
<accession>A0AAV0ZJV0</accession>
<evidence type="ECO:0000313" key="1">
    <source>
        <dbReference type="EMBL" id="CAI8597833.1"/>
    </source>
</evidence>
<dbReference type="AlphaFoldDB" id="A0AAV0ZJV0"/>
<protein>
    <submittedName>
        <fullName evidence="1">Uncharacterized protein</fullName>
    </submittedName>
</protein>
<sequence length="136" mass="15723">MYRPVDYPSHSHINTDEVIDPFAITNFNFDRLNPTAIKGNTMLVGRSKKAKHRTDKLKLENIPEETELYVDNRNEDTHAEELEEACIHLEMDLQVLRKSMDVGLCVLCLGLGYMVSTKFRPRQKFSSLLPSSFFFL</sequence>
<proteinExistence type="predicted"/>
<organism evidence="1 2">
    <name type="scientific">Vicia faba</name>
    <name type="common">Broad bean</name>
    <name type="synonym">Faba vulgaris</name>
    <dbReference type="NCBI Taxonomy" id="3906"/>
    <lineage>
        <taxon>Eukaryota</taxon>
        <taxon>Viridiplantae</taxon>
        <taxon>Streptophyta</taxon>
        <taxon>Embryophyta</taxon>
        <taxon>Tracheophyta</taxon>
        <taxon>Spermatophyta</taxon>
        <taxon>Magnoliopsida</taxon>
        <taxon>eudicotyledons</taxon>
        <taxon>Gunneridae</taxon>
        <taxon>Pentapetalae</taxon>
        <taxon>rosids</taxon>
        <taxon>fabids</taxon>
        <taxon>Fabales</taxon>
        <taxon>Fabaceae</taxon>
        <taxon>Papilionoideae</taxon>
        <taxon>50 kb inversion clade</taxon>
        <taxon>NPAAA clade</taxon>
        <taxon>Hologalegina</taxon>
        <taxon>IRL clade</taxon>
        <taxon>Fabeae</taxon>
        <taxon>Vicia</taxon>
    </lineage>
</organism>
<dbReference type="Proteomes" id="UP001157006">
    <property type="component" value="Chromosome 2"/>
</dbReference>
<gene>
    <name evidence="1" type="ORF">VFH_II099600</name>
</gene>
<reference evidence="1 2" key="1">
    <citation type="submission" date="2023-01" db="EMBL/GenBank/DDBJ databases">
        <authorList>
            <person name="Kreplak J."/>
        </authorList>
    </citation>
    <scope>NUCLEOTIDE SEQUENCE [LARGE SCALE GENOMIC DNA]</scope>
</reference>
<evidence type="ECO:0000313" key="2">
    <source>
        <dbReference type="Proteomes" id="UP001157006"/>
    </source>
</evidence>
<dbReference type="EMBL" id="OX451737">
    <property type="protein sequence ID" value="CAI8597833.1"/>
    <property type="molecule type" value="Genomic_DNA"/>
</dbReference>